<sequence>MADDQTGDLRFFISLIEAGSLTAAARSLGSSPAAISRHLARLEKRLGSTLVIRNTRHFAPSETGRVYYENALGIVAEIDQLESEIAAAAHAPRGSLNVGAPVEIGRYQIAPFIEAFSLKHPQINISLAVAAEGLHNFSDCLDVILRLGMPDEAGAVVTRLASTTRVLCASPSYLARRGVPASPKDLLDHDCLCLVRNKTMTLLNKWVIGDGMDTDIVSIKPRLSTTSAEILHDWILSGQGIGYKLLCDVHKDLENGQLIRVLPNMRGETIDLYAVQPTRQHARASVQAFLRELKPYIQNLGFFYL</sequence>
<feature type="domain" description="HTH lysR-type" evidence="5">
    <location>
        <begin position="8"/>
        <end position="61"/>
    </location>
</feature>
<dbReference type="STRING" id="1120919.GCA_000429165_02751"/>
<dbReference type="AlphaFoldDB" id="A0A511XCR3"/>
<protein>
    <submittedName>
        <fullName evidence="6">LysR family transcriptional regulator</fullName>
    </submittedName>
</protein>
<evidence type="ECO:0000256" key="2">
    <source>
        <dbReference type="ARBA" id="ARBA00023015"/>
    </source>
</evidence>
<evidence type="ECO:0000256" key="4">
    <source>
        <dbReference type="ARBA" id="ARBA00023163"/>
    </source>
</evidence>
<dbReference type="GO" id="GO:0006351">
    <property type="term" value="P:DNA-templated transcription"/>
    <property type="evidence" value="ECO:0007669"/>
    <property type="project" value="TreeGrafter"/>
</dbReference>
<dbReference type="Proteomes" id="UP000321635">
    <property type="component" value="Unassembled WGS sequence"/>
</dbReference>
<keyword evidence="3" id="KW-0238">DNA-binding</keyword>
<dbReference type="Pfam" id="PF00126">
    <property type="entry name" value="HTH_1"/>
    <property type="match status" value="1"/>
</dbReference>
<evidence type="ECO:0000313" key="7">
    <source>
        <dbReference type="Proteomes" id="UP000321635"/>
    </source>
</evidence>
<dbReference type="InterPro" id="IPR000847">
    <property type="entry name" value="LysR_HTH_N"/>
</dbReference>
<dbReference type="SUPFAM" id="SSF46785">
    <property type="entry name" value="Winged helix' DNA-binding domain"/>
    <property type="match status" value="1"/>
</dbReference>
<dbReference type="PANTHER" id="PTHR30537">
    <property type="entry name" value="HTH-TYPE TRANSCRIPTIONAL REGULATOR"/>
    <property type="match status" value="1"/>
</dbReference>
<evidence type="ECO:0000313" key="6">
    <source>
        <dbReference type="EMBL" id="GEN60757.1"/>
    </source>
</evidence>
<keyword evidence="4" id="KW-0804">Transcription</keyword>
<comment type="caution">
    <text evidence="6">The sequence shown here is derived from an EMBL/GenBank/DDBJ whole genome shotgun (WGS) entry which is preliminary data.</text>
</comment>
<gene>
    <name evidence="6" type="primary">ttdR</name>
    <name evidence="6" type="ORF">ANI02nite_26410</name>
</gene>
<dbReference type="RefSeq" id="WP_026398375.1">
    <property type="nucleotide sequence ID" value="NZ_AUBI01000012.1"/>
</dbReference>
<evidence type="ECO:0000256" key="3">
    <source>
        <dbReference type="ARBA" id="ARBA00023125"/>
    </source>
</evidence>
<evidence type="ECO:0000256" key="1">
    <source>
        <dbReference type="ARBA" id="ARBA00009437"/>
    </source>
</evidence>
<dbReference type="OrthoDB" id="9812435at2"/>
<reference evidence="6 7" key="1">
    <citation type="submission" date="2019-07" db="EMBL/GenBank/DDBJ databases">
        <title>Whole genome shotgun sequence of Acetobacter nitrogenifigens NBRC 105050.</title>
        <authorList>
            <person name="Hosoyama A."/>
            <person name="Uohara A."/>
            <person name="Ohji S."/>
            <person name="Ichikawa N."/>
        </authorList>
    </citation>
    <scope>NUCLEOTIDE SEQUENCE [LARGE SCALE GENOMIC DNA]</scope>
    <source>
        <strain evidence="6 7">NBRC 105050</strain>
    </source>
</reference>
<dbReference type="PANTHER" id="PTHR30537:SF21">
    <property type="entry name" value="HTH-TYPE TRANSCRIPTIONAL REGULATOR SINR-RELATED"/>
    <property type="match status" value="1"/>
</dbReference>
<dbReference type="CDD" id="cd08422">
    <property type="entry name" value="PBP2_CrgA_like"/>
    <property type="match status" value="1"/>
</dbReference>
<dbReference type="InterPro" id="IPR036388">
    <property type="entry name" value="WH-like_DNA-bd_sf"/>
</dbReference>
<keyword evidence="7" id="KW-1185">Reference proteome</keyword>
<dbReference type="EMBL" id="BJYF01000021">
    <property type="protein sequence ID" value="GEN60757.1"/>
    <property type="molecule type" value="Genomic_DNA"/>
</dbReference>
<dbReference type="InterPro" id="IPR036390">
    <property type="entry name" value="WH_DNA-bd_sf"/>
</dbReference>
<dbReference type="PROSITE" id="PS50931">
    <property type="entry name" value="HTH_LYSR"/>
    <property type="match status" value="1"/>
</dbReference>
<proteinExistence type="inferred from homology"/>
<dbReference type="Pfam" id="PF03466">
    <property type="entry name" value="LysR_substrate"/>
    <property type="match status" value="1"/>
</dbReference>
<dbReference type="Gene3D" id="3.40.190.290">
    <property type="match status" value="1"/>
</dbReference>
<dbReference type="InterPro" id="IPR005119">
    <property type="entry name" value="LysR_subst-bd"/>
</dbReference>
<accession>A0A511XCR3</accession>
<dbReference type="GO" id="GO:0003700">
    <property type="term" value="F:DNA-binding transcription factor activity"/>
    <property type="evidence" value="ECO:0007669"/>
    <property type="project" value="InterPro"/>
</dbReference>
<dbReference type="Gene3D" id="1.10.10.10">
    <property type="entry name" value="Winged helix-like DNA-binding domain superfamily/Winged helix DNA-binding domain"/>
    <property type="match status" value="1"/>
</dbReference>
<dbReference type="FunFam" id="1.10.10.10:FF:000001">
    <property type="entry name" value="LysR family transcriptional regulator"/>
    <property type="match status" value="1"/>
</dbReference>
<evidence type="ECO:0000259" key="5">
    <source>
        <dbReference type="PROSITE" id="PS50931"/>
    </source>
</evidence>
<comment type="similarity">
    <text evidence="1">Belongs to the LysR transcriptional regulatory family.</text>
</comment>
<keyword evidence="2" id="KW-0805">Transcription regulation</keyword>
<organism evidence="6 7">
    <name type="scientific">Acetobacter nitrogenifigens DSM 23921 = NBRC 105050</name>
    <dbReference type="NCBI Taxonomy" id="1120919"/>
    <lineage>
        <taxon>Bacteria</taxon>
        <taxon>Pseudomonadati</taxon>
        <taxon>Pseudomonadota</taxon>
        <taxon>Alphaproteobacteria</taxon>
        <taxon>Acetobacterales</taxon>
        <taxon>Acetobacteraceae</taxon>
        <taxon>Acetobacter</taxon>
    </lineage>
</organism>
<dbReference type="GO" id="GO:0043565">
    <property type="term" value="F:sequence-specific DNA binding"/>
    <property type="evidence" value="ECO:0007669"/>
    <property type="project" value="TreeGrafter"/>
</dbReference>
<dbReference type="InterPro" id="IPR058163">
    <property type="entry name" value="LysR-type_TF_proteobact-type"/>
</dbReference>
<dbReference type="SUPFAM" id="SSF53850">
    <property type="entry name" value="Periplasmic binding protein-like II"/>
    <property type="match status" value="1"/>
</dbReference>
<name>A0A511XCR3_9PROT</name>